<dbReference type="EMBL" id="CP009922">
    <property type="protein sequence ID" value="AKG43067.1"/>
    <property type="molecule type" value="Genomic_DNA"/>
</dbReference>
<evidence type="ECO:0000313" key="2">
    <source>
        <dbReference type="EMBL" id="AKG43067.1"/>
    </source>
</evidence>
<dbReference type="RefSeq" id="WP_030725290.1">
    <property type="nucleotide sequence ID" value="NZ_CP009922.3"/>
</dbReference>
<keyword evidence="3" id="KW-1185">Reference proteome</keyword>
<dbReference type="Gene3D" id="3.40.50.300">
    <property type="entry name" value="P-loop containing nucleotide triphosphate hydrolases"/>
    <property type="match status" value="1"/>
</dbReference>
<gene>
    <name evidence="2" type="ORF">SXIM_16830</name>
</gene>
<name>A0A0F7FSL1_9ACTN</name>
<sequence length="299" mass="30703">MALIALAADKGAPGVTTTAVALAALWPRRVLLAEADPAGGDLVYRSVGANGRPLDPGTGILSLAATARRGIAAEQLWDHSQRVAGGLDVIIGLASSDQSGGLTGQWGALGRAFAELAQSPHQEAAADVLADLGRLDAHSPAQALLPHAALLLLVTRGQPENLAHVRDRAAALHNKLHGQQRGTSHLGQPRIGVLLVAEPQHGAKIAAQVNEMLIASQSGARVVGLIAEDTAGAEQLAGRRRGRLDKSLLVRSARKVVTDVHQTYGADLNPVRPPVPQQPGAQAAAYAPPPSYGQPGAGA</sequence>
<evidence type="ECO:0000256" key="1">
    <source>
        <dbReference type="SAM" id="MobiDB-lite"/>
    </source>
</evidence>
<dbReference type="InterPro" id="IPR027417">
    <property type="entry name" value="P-loop_NTPase"/>
</dbReference>
<feature type="region of interest" description="Disordered" evidence="1">
    <location>
        <begin position="265"/>
        <end position="299"/>
    </location>
</feature>
<accession>A0A0F7FSL1</accession>
<dbReference type="PATRIC" id="fig|408015.6.peg.1718"/>
<dbReference type="KEGG" id="sxi:SXIM_16830"/>
<evidence type="ECO:0000313" key="3">
    <source>
        <dbReference type="Proteomes" id="UP000034034"/>
    </source>
</evidence>
<organism evidence="2 3">
    <name type="scientific">Streptomyces xiamenensis</name>
    <dbReference type="NCBI Taxonomy" id="408015"/>
    <lineage>
        <taxon>Bacteria</taxon>
        <taxon>Bacillati</taxon>
        <taxon>Actinomycetota</taxon>
        <taxon>Actinomycetes</taxon>
        <taxon>Kitasatosporales</taxon>
        <taxon>Streptomycetaceae</taxon>
        <taxon>Streptomyces</taxon>
    </lineage>
</organism>
<dbReference type="STRING" id="408015.SXIM_16830"/>
<dbReference type="Proteomes" id="UP000034034">
    <property type="component" value="Chromosome"/>
</dbReference>
<protein>
    <submittedName>
        <fullName evidence="2">Uncharacterized protein</fullName>
    </submittedName>
</protein>
<reference evidence="2" key="1">
    <citation type="submission" date="2019-08" db="EMBL/GenBank/DDBJ databases">
        <title>Complete genome sequence of a mangrove-derived Streptomyces xiamenensis.</title>
        <authorList>
            <person name="Xu J."/>
        </authorList>
    </citation>
    <scope>NUCLEOTIDE SEQUENCE</scope>
    <source>
        <strain evidence="2">318</strain>
    </source>
</reference>
<dbReference type="AlphaFoldDB" id="A0A0F7FSL1"/>
<dbReference type="SUPFAM" id="SSF52540">
    <property type="entry name" value="P-loop containing nucleoside triphosphate hydrolases"/>
    <property type="match status" value="1"/>
</dbReference>
<dbReference type="HOGENOM" id="CLU_060965_0_1_11"/>
<proteinExistence type="predicted"/>